<gene>
    <name evidence="3" type="ORF">RW1_049_00110</name>
</gene>
<name>X0PXA7_RHOWR</name>
<evidence type="ECO:0000256" key="2">
    <source>
        <dbReference type="SAM" id="MobiDB-lite"/>
    </source>
</evidence>
<organism evidence="3 4">
    <name type="scientific">Rhodococcus wratislaviensis NBRC 100605</name>
    <dbReference type="NCBI Taxonomy" id="1219028"/>
    <lineage>
        <taxon>Bacteria</taxon>
        <taxon>Bacillati</taxon>
        <taxon>Actinomycetota</taxon>
        <taxon>Actinomycetes</taxon>
        <taxon>Mycobacteriales</taxon>
        <taxon>Nocardiaceae</taxon>
        <taxon>Rhodococcus</taxon>
    </lineage>
</organism>
<dbReference type="EMBL" id="BAWF01000049">
    <property type="protein sequence ID" value="GAF48104.1"/>
    <property type="molecule type" value="Genomic_DNA"/>
</dbReference>
<dbReference type="SUPFAM" id="SSF51445">
    <property type="entry name" value="(Trans)glycosidases"/>
    <property type="match status" value="1"/>
</dbReference>
<feature type="region of interest" description="Disordered" evidence="2">
    <location>
        <begin position="146"/>
        <end position="170"/>
    </location>
</feature>
<evidence type="ECO:0000313" key="3">
    <source>
        <dbReference type="EMBL" id="GAF48104.1"/>
    </source>
</evidence>
<sequence>MAIRRWESVRTGPLGDRMAKFLENYPKADEIYITSGKDGDHGRQSHHYGLAYAGSPTAALDIGAGGQGPGSARMRDFAKWLYDNYWQFTVELIHSTPFNDDDGFYVKDQKKYPGGGPYGPPSSIGHFDHIHWATSRDLMTTIESRAGQSAPDRVHAGTGEPPSTQPAVANTAPVWGWDASDYDWDRGSMNLVAAHHDGISFFIYKATEGSDWTSRHCREALERARGAGVPVLGAYHFLWPNNIESQVNFWMDTVEAKTPWWKDVPWIWQIDAEKSPNAPRTANPAEVLRTVELLRERLASRGHPGYVIAYTPFWLYKNTLTGDYDIWNSNYNGSGTPRPFKEQYQGVGDHQAGWNVMAGRKPKILQFASDGTVGTQRTCCVDKFDGDLHALIRLCGREPAPVGGGVIADAGVPGPSGVVIREHPVAEEISTPAGNGAGAQPPQPVSHEANGEVLIPVTPEEREVLKQIRALSAAQLSPQG</sequence>
<evidence type="ECO:0000313" key="4">
    <source>
        <dbReference type="Proteomes" id="UP000019491"/>
    </source>
</evidence>
<evidence type="ECO:0000256" key="1">
    <source>
        <dbReference type="ARBA" id="ARBA00010646"/>
    </source>
</evidence>
<keyword evidence="4" id="KW-1185">Reference proteome</keyword>
<dbReference type="GO" id="GO:0009253">
    <property type="term" value="P:peptidoglycan catabolic process"/>
    <property type="evidence" value="ECO:0007669"/>
    <property type="project" value="InterPro"/>
</dbReference>
<dbReference type="GO" id="GO:0016998">
    <property type="term" value="P:cell wall macromolecule catabolic process"/>
    <property type="evidence" value="ECO:0007669"/>
    <property type="project" value="InterPro"/>
</dbReference>
<dbReference type="InterPro" id="IPR002053">
    <property type="entry name" value="Glyco_hydro_25"/>
</dbReference>
<dbReference type="Pfam" id="PF01183">
    <property type="entry name" value="Glyco_hydro_25"/>
    <property type="match status" value="1"/>
</dbReference>
<comment type="similarity">
    <text evidence="1">Belongs to the glycosyl hydrolase 25 family.</text>
</comment>
<reference evidence="3 4" key="1">
    <citation type="submission" date="2014-02" db="EMBL/GenBank/DDBJ databases">
        <title>Whole genome shotgun sequence of Rhodococcus wratislaviensis NBRC 100605.</title>
        <authorList>
            <person name="Hosoyama A."/>
            <person name="Tsuchikane K."/>
            <person name="Yoshida I."/>
            <person name="Ohji S."/>
            <person name="Ichikawa N."/>
            <person name="Yamazoe A."/>
            <person name="Fujita N."/>
        </authorList>
    </citation>
    <scope>NUCLEOTIDE SEQUENCE [LARGE SCALE GENOMIC DNA]</scope>
    <source>
        <strain evidence="3 4">NBRC 100605</strain>
    </source>
</reference>
<dbReference type="GO" id="GO:0003796">
    <property type="term" value="F:lysozyme activity"/>
    <property type="evidence" value="ECO:0007669"/>
    <property type="project" value="InterPro"/>
</dbReference>
<feature type="region of interest" description="Disordered" evidence="2">
    <location>
        <begin position="429"/>
        <end position="450"/>
    </location>
</feature>
<dbReference type="Gene3D" id="3.20.20.80">
    <property type="entry name" value="Glycosidases"/>
    <property type="match status" value="1"/>
</dbReference>
<dbReference type="Proteomes" id="UP000019491">
    <property type="component" value="Unassembled WGS sequence"/>
</dbReference>
<evidence type="ECO:0008006" key="5">
    <source>
        <dbReference type="Google" id="ProtNLM"/>
    </source>
</evidence>
<comment type="caution">
    <text evidence="3">The sequence shown here is derived from an EMBL/GenBank/DDBJ whole genome shotgun (WGS) entry which is preliminary data.</text>
</comment>
<accession>X0PXA7</accession>
<dbReference type="AlphaFoldDB" id="X0PXA7"/>
<proteinExistence type="inferred from homology"/>
<dbReference type="PROSITE" id="PS51904">
    <property type="entry name" value="GLYCOSYL_HYDROL_F25_2"/>
    <property type="match status" value="1"/>
</dbReference>
<protein>
    <recommendedName>
        <fullName evidence="5">Lysozyme</fullName>
    </recommendedName>
</protein>
<dbReference type="InterPro" id="IPR017853">
    <property type="entry name" value="GH"/>
</dbReference>